<reference evidence="5 6" key="1">
    <citation type="submission" date="2016-03" db="EMBL/GenBank/DDBJ databases">
        <title>Genome sequence of Nesiotobacter sp. nov., a moderately halophilic alphaproteobacterium isolated from the Yellow Sea, China.</title>
        <authorList>
            <person name="Zhang G."/>
            <person name="Zhang R."/>
        </authorList>
    </citation>
    <scope>NUCLEOTIDE SEQUENCE [LARGE SCALE GENOMIC DNA]</scope>
    <source>
        <strain evidence="5 6">WB1-6</strain>
    </source>
</reference>
<evidence type="ECO:0000313" key="5">
    <source>
        <dbReference type="EMBL" id="OKL45125.1"/>
    </source>
</evidence>
<dbReference type="Pfam" id="PF00440">
    <property type="entry name" value="TetR_N"/>
    <property type="match status" value="1"/>
</dbReference>
<feature type="DNA-binding region" description="H-T-H motif" evidence="2">
    <location>
        <begin position="45"/>
        <end position="64"/>
    </location>
</feature>
<evidence type="ECO:0000256" key="3">
    <source>
        <dbReference type="SAM" id="MobiDB-lite"/>
    </source>
</evidence>
<name>A0A1U7JK91_9HYPH</name>
<dbReference type="Proteomes" id="UP000185783">
    <property type="component" value="Unassembled WGS sequence"/>
</dbReference>
<comment type="caution">
    <text evidence="5">The sequence shown here is derived from an EMBL/GenBank/DDBJ whole genome shotgun (WGS) entry which is preliminary data.</text>
</comment>
<sequence length="220" mass="25238">MTNTRASKKTGRPKRRTQARSVERKRIILDAASELLETTPVGDLSLYQVADLAGIPPSSVYHFFPKINALLSELAEEIFEDFDKTLDEPLNYAEINNWRDITIEVEKRFVDYYRRKKYARDLILGQHLISTISHADYLHDDVLGKRIFGFHERLFVLPPLPADRNIFAIALQIADKIYSISHQEHGNITDTMAEEGQRAAVAYLSCYLPEYLVKKPSALE</sequence>
<dbReference type="InterPro" id="IPR001647">
    <property type="entry name" value="HTH_TetR"/>
</dbReference>
<evidence type="ECO:0000256" key="1">
    <source>
        <dbReference type="ARBA" id="ARBA00023125"/>
    </source>
</evidence>
<accession>A0A1U7JK91</accession>
<dbReference type="EMBL" id="LVVZ01000007">
    <property type="protein sequence ID" value="OKL45125.1"/>
    <property type="molecule type" value="Genomic_DNA"/>
</dbReference>
<organism evidence="5 6">
    <name type="scientific">Pseudovibrio exalbescens</name>
    <dbReference type="NCBI Taxonomy" id="197461"/>
    <lineage>
        <taxon>Bacteria</taxon>
        <taxon>Pseudomonadati</taxon>
        <taxon>Pseudomonadota</taxon>
        <taxon>Alphaproteobacteria</taxon>
        <taxon>Hyphomicrobiales</taxon>
        <taxon>Stappiaceae</taxon>
        <taxon>Pseudovibrio</taxon>
    </lineage>
</organism>
<dbReference type="GO" id="GO:0003677">
    <property type="term" value="F:DNA binding"/>
    <property type="evidence" value="ECO:0007669"/>
    <property type="project" value="UniProtKB-UniRule"/>
</dbReference>
<protein>
    <recommendedName>
        <fullName evidence="4">HTH tetR-type domain-containing protein</fullName>
    </recommendedName>
</protein>
<evidence type="ECO:0000313" key="6">
    <source>
        <dbReference type="Proteomes" id="UP000185783"/>
    </source>
</evidence>
<dbReference type="SUPFAM" id="SSF46689">
    <property type="entry name" value="Homeodomain-like"/>
    <property type="match status" value="1"/>
</dbReference>
<keyword evidence="6" id="KW-1185">Reference proteome</keyword>
<evidence type="ECO:0000256" key="2">
    <source>
        <dbReference type="PROSITE-ProRule" id="PRU00335"/>
    </source>
</evidence>
<evidence type="ECO:0000259" key="4">
    <source>
        <dbReference type="PROSITE" id="PS50977"/>
    </source>
</evidence>
<gene>
    <name evidence="5" type="ORF">A3843_05065</name>
</gene>
<feature type="region of interest" description="Disordered" evidence="3">
    <location>
        <begin position="1"/>
        <end position="21"/>
    </location>
</feature>
<keyword evidence="1 2" id="KW-0238">DNA-binding</keyword>
<proteinExistence type="predicted"/>
<feature type="domain" description="HTH tetR-type" evidence="4">
    <location>
        <begin position="22"/>
        <end position="82"/>
    </location>
</feature>
<dbReference type="InterPro" id="IPR009057">
    <property type="entry name" value="Homeodomain-like_sf"/>
</dbReference>
<dbReference type="STRING" id="197461.A3843_05065"/>
<feature type="compositionally biased region" description="Basic residues" evidence="3">
    <location>
        <begin position="1"/>
        <end position="18"/>
    </location>
</feature>
<dbReference type="PROSITE" id="PS50977">
    <property type="entry name" value="HTH_TETR_2"/>
    <property type="match status" value="1"/>
</dbReference>
<dbReference type="RefSeq" id="WP_028481583.1">
    <property type="nucleotide sequence ID" value="NZ_LVVZ01000007.1"/>
</dbReference>
<dbReference type="AlphaFoldDB" id="A0A1U7JK91"/>
<dbReference type="Gene3D" id="1.10.357.10">
    <property type="entry name" value="Tetracycline Repressor, domain 2"/>
    <property type="match status" value="1"/>
</dbReference>